<dbReference type="Proteomes" id="UP000076962">
    <property type="component" value="Unassembled WGS sequence"/>
</dbReference>
<dbReference type="PANTHER" id="PTHR43757:SF2">
    <property type="entry name" value="AMINOMETHYLTRANSFERASE, MITOCHONDRIAL"/>
    <property type="match status" value="1"/>
</dbReference>
<organism evidence="3 4">
    <name type="scientific">Candidatus Thiomargarita nelsonii</name>
    <dbReference type="NCBI Taxonomy" id="1003181"/>
    <lineage>
        <taxon>Bacteria</taxon>
        <taxon>Pseudomonadati</taxon>
        <taxon>Pseudomonadota</taxon>
        <taxon>Gammaproteobacteria</taxon>
        <taxon>Thiotrichales</taxon>
        <taxon>Thiotrichaceae</taxon>
        <taxon>Thiomargarita</taxon>
    </lineage>
</organism>
<dbReference type="PANTHER" id="PTHR43757">
    <property type="entry name" value="AMINOMETHYLTRANSFERASE"/>
    <property type="match status" value="1"/>
</dbReference>
<dbReference type="SUPFAM" id="SSF103025">
    <property type="entry name" value="Folate-binding domain"/>
    <property type="match status" value="1"/>
</dbReference>
<evidence type="ECO:0000313" key="3">
    <source>
        <dbReference type="EMBL" id="OAD21887.1"/>
    </source>
</evidence>
<dbReference type="EMBL" id="LUTY01001316">
    <property type="protein sequence ID" value="OAD21887.1"/>
    <property type="molecule type" value="Genomic_DNA"/>
</dbReference>
<gene>
    <name evidence="3" type="ORF">THIOM_002333</name>
</gene>
<dbReference type="InterPro" id="IPR006222">
    <property type="entry name" value="GCVT_N"/>
</dbReference>
<dbReference type="AlphaFoldDB" id="A0A176S1R7"/>
<dbReference type="Gene3D" id="3.30.1360.120">
    <property type="entry name" value="Probable tRNA modification gtpase trme, domain 1"/>
    <property type="match status" value="1"/>
</dbReference>
<evidence type="ECO:0000313" key="4">
    <source>
        <dbReference type="Proteomes" id="UP000076962"/>
    </source>
</evidence>
<reference evidence="3 4" key="1">
    <citation type="submission" date="2016-05" db="EMBL/GenBank/DDBJ databases">
        <title>Single-cell genome of chain-forming Candidatus Thiomargarita nelsonii and comparison to other large sulfur-oxidizing bacteria.</title>
        <authorList>
            <person name="Winkel M."/>
            <person name="Salman V."/>
            <person name="Woyke T."/>
            <person name="Schulz-Vogt H."/>
            <person name="Richter M."/>
            <person name="Flood B."/>
            <person name="Bailey J."/>
            <person name="Amann R."/>
            <person name="Mussmann M."/>
        </authorList>
    </citation>
    <scope>NUCLEOTIDE SEQUENCE [LARGE SCALE GENOMIC DNA]</scope>
    <source>
        <strain evidence="3 4">THI036</strain>
    </source>
</reference>
<evidence type="ECO:0000256" key="1">
    <source>
        <dbReference type="PIRSR" id="PIRSR006487-1"/>
    </source>
</evidence>
<feature type="binding site" evidence="1">
    <location>
        <position position="147"/>
    </location>
    <ligand>
        <name>substrate</name>
    </ligand>
</feature>
<keyword evidence="4" id="KW-1185">Reference proteome</keyword>
<proteinExistence type="predicted"/>
<dbReference type="InterPro" id="IPR027266">
    <property type="entry name" value="TrmE/GcvT-like"/>
</dbReference>
<accession>A0A176S1R7</accession>
<dbReference type="InterPro" id="IPR028896">
    <property type="entry name" value="GcvT/YgfZ/DmdA"/>
</dbReference>
<comment type="caution">
    <text evidence="3">The sequence shown here is derived from an EMBL/GenBank/DDBJ whole genome shotgun (WGS) entry which is preliminary data.</text>
</comment>
<sequence>MGKFKIVGKDAFSFAQYLMTNDLNRIKQGQGIYTCFCDDGGGIVDDIIIYWLADDEFYFITNTLSRERVATWLKKVKRNKKFAAHIFDVTNTIAYAAVQGPKSAKMMLELFDDVIKKIRYFEFTNVYLRNVPIMIARTGYTGELGYELNFPSEFGHTIWGHLLEVGKAYGIKPVGGQAIQILRTEKSYRSHGTDMTEKTNPFEAGIDWALRLDKEEFAGKEALIKFKENGVEKKFCGFEVHFC</sequence>
<dbReference type="PIRSF" id="PIRSF006487">
    <property type="entry name" value="GcvT"/>
    <property type="match status" value="1"/>
</dbReference>
<evidence type="ECO:0000259" key="2">
    <source>
        <dbReference type="Pfam" id="PF01571"/>
    </source>
</evidence>
<feature type="domain" description="GCVT N-terminal" evidence="2">
    <location>
        <begin position="1"/>
        <end position="214"/>
    </location>
</feature>
<dbReference type="Pfam" id="PF01571">
    <property type="entry name" value="GCV_T"/>
    <property type="match status" value="1"/>
</dbReference>
<protein>
    <submittedName>
        <fullName evidence="3">Glycine cleavage system T protein</fullName>
    </submittedName>
</protein>
<name>A0A176S1R7_9GAMM</name>